<dbReference type="Pfam" id="PF01925">
    <property type="entry name" value="TauE"/>
    <property type="match status" value="1"/>
</dbReference>
<dbReference type="AlphaFoldDB" id="A0A081KC36"/>
<feature type="transmembrane region" description="Helical" evidence="6">
    <location>
        <begin position="203"/>
        <end position="225"/>
    </location>
</feature>
<dbReference type="InterPro" id="IPR002781">
    <property type="entry name" value="TM_pro_TauE-like"/>
</dbReference>
<feature type="transmembrane region" description="Helical" evidence="6">
    <location>
        <begin position="31"/>
        <end position="52"/>
    </location>
</feature>
<dbReference type="GO" id="GO:0005886">
    <property type="term" value="C:plasma membrane"/>
    <property type="evidence" value="ECO:0007669"/>
    <property type="project" value="UniProtKB-SubCell"/>
</dbReference>
<keyword evidence="6" id="KW-1003">Cell membrane</keyword>
<dbReference type="RefSeq" id="WP_020583415.1">
    <property type="nucleotide sequence ID" value="NZ_JOJP01000001.1"/>
</dbReference>
<keyword evidence="3 6" id="KW-0812">Transmembrane</keyword>
<evidence type="ECO:0000313" key="8">
    <source>
        <dbReference type="Proteomes" id="UP000027997"/>
    </source>
</evidence>
<comment type="caution">
    <text evidence="7">The sequence shown here is derived from an EMBL/GenBank/DDBJ whole genome shotgun (WGS) entry which is preliminary data.</text>
</comment>
<sequence>MDFLTYIATGAGVGFAVGLTGIGGGSLMTPLLLMFGFPAHIAIGTDLMYAAITKSTGVIIHHRQRSIDWTLVKTLCAGSLPATALTIVLLKVFFDRSADYSPILTLCLGIMLTLTALSLFMSPLLKKRQATGVSIIPGKFQTTLTFIAGIFLGVLVTLSSVGAGALGTAAIVLLYPLLKPVKVVGSDLAHAVPLTLLAGLGHIWLGNVDFVLLGSLLIGSIPAIYAGTKVGMKLPDTFMRIILAMILLGLGLKYLF</sequence>
<comment type="subcellular location">
    <subcellularLocation>
        <location evidence="6">Cell membrane</location>
        <topology evidence="6">Multi-pass membrane protein</topology>
    </subcellularLocation>
    <subcellularLocation>
        <location evidence="1">Membrane</location>
        <topology evidence="1">Multi-pass membrane protein</topology>
    </subcellularLocation>
</comment>
<feature type="transmembrane region" description="Helical" evidence="6">
    <location>
        <begin position="237"/>
        <end position="255"/>
    </location>
</feature>
<proteinExistence type="inferred from homology"/>
<evidence type="ECO:0000256" key="5">
    <source>
        <dbReference type="ARBA" id="ARBA00023136"/>
    </source>
</evidence>
<reference evidence="7 8" key="1">
    <citation type="submission" date="2014-06" db="EMBL/GenBank/DDBJ databases">
        <title>Whole Genome Sequences of Three Symbiotic Endozoicomonas Bacteria.</title>
        <authorList>
            <person name="Neave M.J."/>
            <person name="Apprill A."/>
            <person name="Voolstra C.R."/>
        </authorList>
    </citation>
    <scope>NUCLEOTIDE SEQUENCE [LARGE SCALE GENOMIC DNA]</scope>
    <source>
        <strain evidence="7 8">DSM 22380</strain>
    </source>
</reference>
<name>A0A081KC36_9GAMM</name>
<evidence type="ECO:0000256" key="4">
    <source>
        <dbReference type="ARBA" id="ARBA00022989"/>
    </source>
</evidence>
<feature type="transmembrane region" description="Helical" evidence="6">
    <location>
        <begin position="72"/>
        <end position="94"/>
    </location>
</feature>
<evidence type="ECO:0000256" key="6">
    <source>
        <dbReference type="RuleBase" id="RU363041"/>
    </source>
</evidence>
<organism evidence="7 8">
    <name type="scientific">Endozoicomonas elysicola</name>
    <dbReference type="NCBI Taxonomy" id="305900"/>
    <lineage>
        <taxon>Bacteria</taxon>
        <taxon>Pseudomonadati</taxon>
        <taxon>Pseudomonadota</taxon>
        <taxon>Gammaproteobacteria</taxon>
        <taxon>Oceanospirillales</taxon>
        <taxon>Endozoicomonadaceae</taxon>
        <taxon>Endozoicomonas</taxon>
    </lineage>
</organism>
<dbReference type="STRING" id="305900.GV64_14050"/>
<keyword evidence="5 6" id="KW-0472">Membrane</keyword>
<evidence type="ECO:0000256" key="2">
    <source>
        <dbReference type="ARBA" id="ARBA00009142"/>
    </source>
</evidence>
<evidence type="ECO:0000256" key="3">
    <source>
        <dbReference type="ARBA" id="ARBA00022692"/>
    </source>
</evidence>
<evidence type="ECO:0000313" key="7">
    <source>
        <dbReference type="EMBL" id="KEI71712.1"/>
    </source>
</evidence>
<accession>A0A081KC36</accession>
<evidence type="ECO:0000256" key="1">
    <source>
        <dbReference type="ARBA" id="ARBA00004141"/>
    </source>
</evidence>
<dbReference type="InterPro" id="IPR051598">
    <property type="entry name" value="TSUP/Inactive_protease-like"/>
</dbReference>
<dbReference type="EMBL" id="JOJP01000001">
    <property type="protein sequence ID" value="KEI71712.1"/>
    <property type="molecule type" value="Genomic_DNA"/>
</dbReference>
<dbReference type="PANTHER" id="PTHR43701">
    <property type="entry name" value="MEMBRANE TRANSPORTER PROTEIN MJ0441-RELATED"/>
    <property type="match status" value="1"/>
</dbReference>
<dbReference type="Proteomes" id="UP000027997">
    <property type="component" value="Unassembled WGS sequence"/>
</dbReference>
<keyword evidence="8" id="KW-1185">Reference proteome</keyword>
<gene>
    <name evidence="7" type="ORF">GV64_14050</name>
</gene>
<feature type="transmembrane region" description="Helical" evidence="6">
    <location>
        <begin position="100"/>
        <end position="125"/>
    </location>
</feature>
<comment type="similarity">
    <text evidence="2 6">Belongs to the 4-toluene sulfonate uptake permease (TSUP) (TC 2.A.102) family.</text>
</comment>
<feature type="transmembrane region" description="Helical" evidence="6">
    <location>
        <begin position="146"/>
        <end position="178"/>
    </location>
</feature>
<dbReference type="PANTHER" id="PTHR43701:SF2">
    <property type="entry name" value="MEMBRANE TRANSPORTER PROTEIN YJNA-RELATED"/>
    <property type="match status" value="1"/>
</dbReference>
<feature type="transmembrane region" description="Helical" evidence="6">
    <location>
        <begin position="7"/>
        <end position="25"/>
    </location>
</feature>
<protein>
    <recommendedName>
        <fullName evidence="6">Probable membrane transporter protein</fullName>
    </recommendedName>
</protein>
<keyword evidence="4 6" id="KW-1133">Transmembrane helix</keyword>
<dbReference type="eggNOG" id="COG0730">
    <property type="taxonomic scope" value="Bacteria"/>
</dbReference>